<reference evidence="1 2" key="1">
    <citation type="submission" date="2022-12" db="EMBL/GenBank/DDBJ databases">
        <title>Chromosome-level genome assembly of true bugs.</title>
        <authorList>
            <person name="Ma L."/>
            <person name="Li H."/>
        </authorList>
    </citation>
    <scope>NUCLEOTIDE SEQUENCE [LARGE SCALE GENOMIC DNA]</scope>
    <source>
        <strain evidence="1">Lab_2022b</strain>
    </source>
</reference>
<name>A0AAW1DET3_9HEMI</name>
<dbReference type="EMBL" id="JAPXFL010000003">
    <property type="protein sequence ID" value="KAK9509216.1"/>
    <property type="molecule type" value="Genomic_DNA"/>
</dbReference>
<keyword evidence="2" id="KW-1185">Reference proteome</keyword>
<sequence>MWGYQEKYATLGTIYELKKRRKRNIFLSFFKPSASISEPNLGITKNNKNNFCTKTSGKRSHSVCQGVSKIGDTALKIIVGKTNSTNYERIIEEDTVHVPDIINTSESSAKKISKLPLPKGRFNSKFIQSRRTVRPFYCKTFGHGFSIAYYKRVRLKSFNYLIADLDNNNKALKMSQFQVFK</sequence>
<dbReference type="AlphaFoldDB" id="A0AAW1DET3"/>
<protein>
    <submittedName>
        <fullName evidence="1">Uncharacterized protein</fullName>
    </submittedName>
</protein>
<evidence type="ECO:0000313" key="1">
    <source>
        <dbReference type="EMBL" id="KAK9509216.1"/>
    </source>
</evidence>
<gene>
    <name evidence="1" type="ORF">O3M35_006577</name>
</gene>
<proteinExistence type="predicted"/>
<comment type="caution">
    <text evidence="1">The sequence shown here is derived from an EMBL/GenBank/DDBJ whole genome shotgun (WGS) entry which is preliminary data.</text>
</comment>
<dbReference type="Proteomes" id="UP001461498">
    <property type="component" value="Unassembled WGS sequence"/>
</dbReference>
<organism evidence="1 2">
    <name type="scientific">Rhynocoris fuscipes</name>
    <dbReference type="NCBI Taxonomy" id="488301"/>
    <lineage>
        <taxon>Eukaryota</taxon>
        <taxon>Metazoa</taxon>
        <taxon>Ecdysozoa</taxon>
        <taxon>Arthropoda</taxon>
        <taxon>Hexapoda</taxon>
        <taxon>Insecta</taxon>
        <taxon>Pterygota</taxon>
        <taxon>Neoptera</taxon>
        <taxon>Paraneoptera</taxon>
        <taxon>Hemiptera</taxon>
        <taxon>Heteroptera</taxon>
        <taxon>Panheteroptera</taxon>
        <taxon>Cimicomorpha</taxon>
        <taxon>Reduviidae</taxon>
        <taxon>Harpactorinae</taxon>
        <taxon>Harpactorini</taxon>
        <taxon>Rhynocoris</taxon>
    </lineage>
</organism>
<evidence type="ECO:0000313" key="2">
    <source>
        <dbReference type="Proteomes" id="UP001461498"/>
    </source>
</evidence>
<accession>A0AAW1DET3</accession>